<dbReference type="SUPFAM" id="SSF58104">
    <property type="entry name" value="Methyl-accepting chemotaxis protein (MCP) signaling domain"/>
    <property type="match status" value="1"/>
</dbReference>
<dbReference type="EMBL" id="FLUO01000002">
    <property type="protein sequence ID" value="SBW12237.1"/>
    <property type="molecule type" value="Genomic_DNA"/>
</dbReference>
<dbReference type="SMART" id="SM00283">
    <property type="entry name" value="MA"/>
    <property type="match status" value="1"/>
</dbReference>
<feature type="coiled-coil region" evidence="4">
    <location>
        <begin position="252"/>
        <end position="286"/>
    </location>
</feature>
<evidence type="ECO:0000313" key="8">
    <source>
        <dbReference type="EMBL" id="SBW12237.1"/>
    </source>
</evidence>
<dbReference type="InterPro" id="IPR004090">
    <property type="entry name" value="Chemotax_Me-accpt_rcpt"/>
</dbReference>
<proteinExistence type="inferred from homology"/>
<dbReference type="PANTHER" id="PTHR32089">
    <property type="entry name" value="METHYL-ACCEPTING CHEMOTAXIS PROTEIN MCPB"/>
    <property type="match status" value="1"/>
</dbReference>
<dbReference type="PROSITE" id="PS50111">
    <property type="entry name" value="CHEMOTAXIS_TRANSDUC_2"/>
    <property type="match status" value="1"/>
</dbReference>
<feature type="transmembrane region" description="Helical" evidence="5">
    <location>
        <begin position="187"/>
        <end position="208"/>
    </location>
</feature>
<dbReference type="GO" id="GO:0004888">
    <property type="term" value="F:transmembrane signaling receptor activity"/>
    <property type="evidence" value="ECO:0007669"/>
    <property type="project" value="InterPro"/>
</dbReference>
<evidence type="ECO:0000256" key="3">
    <source>
        <dbReference type="PROSITE-ProRule" id="PRU00284"/>
    </source>
</evidence>
<protein>
    <submittedName>
        <fullName evidence="8">Methyl-accepting chemotaxis protein</fullName>
    </submittedName>
</protein>
<dbReference type="InterPro" id="IPR003660">
    <property type="entry name" value="HAMP_dom"/>
</dbReference>
<evidence type="ECO:0000259" key="6">
    <source>
        <dbReference type="PROSITE" id="PS50111"/>
    </source>
</evidence>
<dbReference type="PROSITE" id="PS50885">
    <property type="entry name" value="HAMP"/>
    <property type="match status" value="1"/>
</dbReference>
<keyword evidence="5" id="KW-0812">Transmembrane</keyword>
<evidence type="ECO:0000256" key="2">
    <source>
        <dbReference type="ARBA" id="ARBA00029447"/>
    </source>
</evidence>
<dbReference type="CDD" id="cd06225">
    <property type="entry name" value="HAMP"/>
    <property type="match status" value="1"/>
</dbReference>
<keyword evidence="1 3" id="KW-0807">Transducer</keyword>
<dbReference type="PRINTS" id="PR00260">
    <property type="entry name" value="CHEMTRNSDUCR"/>
</dbReference>
<dbReference type="GO" id="GO:0016020">
    <property type="term" value="C:membrane"/>
    <property type="evidence" value="ECO:0007669"/>
    <property type="project" value="InterPro"/>
</dbReference>
<dbReference type="InterPro" id="IPR004089">
    <property type="entry name" value="MCPsignal_dom"/>
</dbReference>
<accession>A0A212KKQ6</accession>
<dbReference type="SMART" id="SM00304">
    <property type="entry name" value="HAMP"/>
    <property type="match status" value="1"/>
</dbReference>
<organism evidence="8">
    <name type="scientific">uncultured Alphaproteobacteria bacterium</name>
    <dbReference type="NCBI Taxonomy" id="91750"/>
    <lineage>
        <taxon>Bacteria</taxon>
        <taxon>Pseudomonadati</taxon>
        <taxon>Pseudomonadota</taxon>
        <taxon>Alphaproteobacteria</taxon>
        <taxon>environmental samples</taxon>
    </lineage>
</organism>
<sequence>MRNLSIFGKVSVLAALLCAVAAAIGAIGLYGLNTYDARLSELSNRGNRAVYAERVNGLIYAVVMDSRGIYLASSADEVEKFARPLLTNLERMNREIATWKTHVPADLMATFEADVERPAKAFADFRAETVRLARTQGVAAASAFGNNEANRTNRKAFGDSVEKTVGANVGAMDAVIDARAAFFRQQVTFLAVVLAVGLALAAGLAVVIGRRMIAAPVTAMTEAMRRLAEGDKSVEVPAEDRRDEIGRMAGAVEVFKRNAIEAERLAAEHEAQRAERERRAETIENLAREFDERVSGMLGIVTEACAEMDATAQSLSASASQTSQQSGAVASASEQASASVQTVATAAEELSASIGEIARRIQEAHDASRAAASEAEHTDELVKGLAENSARIGAVVSLITDIASQTNLLALNATIEAARAGEAGKGFAVVAGEVKNLANQTAKATDEIGQQIEAVQGATANVVSAIAGIVSRIGEVSEVSAAIASAVEQQAAAANEIARNVQQAAAGTHEISSNIVGVSQAAGETGAASQQVLSASRSLSQEAVGLRGLVEEFLGGVRAA</sequence>
<keyword evidence="5" id="KW-1133">Transmembrane helix</keyword>
<keyword evidence="5" id="KW-0472">Membrane</keyword>
<evidence type="ECO:0000259" key="7">
    <source>
        <dbReference type="PROSITE" id="PS50885"/>
    </source>
</evidence>
<dbReference type="Pfam" id="PF00015">
    <property type="entry name" value="MCPsignal"/>
    <property type="match status" value="1"/>
</dbReference>
<comment type="similarity">
    <text evidence="2">Belongs to the methyl-accepting chemotaxis (MCP) protein family.</text>
</comment>
<dbReference type="PANTHER" id="PTHR32089:SF112">
    <property type="entry name" value="LYSOZYME-LIKE PROTEIN-RELATED"/>
    <property type="match status" value="1"/>
</dbReference>
<feature type="domain" description="Methyl-accepting transducer" evidence="6">
    <location>
        <begin position="304"/>
        <end position="540"/>
    </location>
</feature>
<name>A0A212KKQ6_9PROT</name>
<dbReference type="AlphaFoldDB" id="A0A212KKQ6"/>
<evidence type="ECO:0000256" key="4">
    <source>
        <dbReference type="SAM" id="Coils"/>
    </source>
</evidence>
<dbReference type="Pfam" id="PF00672">
    <property type="entry name" value="HAMP"/>
    <property type="match status" value="1"/>
</dbReference>
<gene>
    <name evidence="8" type="ORF">KL86APRO_20512</name>
</gene>
<feature type="domain" description="HAMP" evidence="7">
    <location>
        <begin position="211"/>
        <end position="264"/>
    </location>
</feature>
<reference evidence="8" key="1">
    <citation type="submission" date="2016-04" db="EMBL/GenBank/DDBJ databases">
        <authorList>
            <person name="Evans L.H."/>
            <person name="Alamgir A."/>
            <person name="Owens N."/>
            <person name="Weber N.D."/>
            <person name="Virtaneva K."/>
            <person name="Barbian K."/>
            <person name="Babar A."/>
            <person name="Rosenke K."/>
        </authorList>
    </citation>
    <scope>NUCLEOTIDE SEQUENCE</scope>
    <source>
        <strain evidence="8">86</strain>
    </source>
</reference>
<dbReference type="GO" id="GO:0006935">
    <property type="term" value="P:chemotaxis"/>
    <property type="evidence" value="ECO:0007669"/>
    <property type="project" value="InterPro"/>
</dbReference>
<evidence type="ECO:0000256" key="5">
    <source>
        <dbReference type="SAM" id="Phobius"/>
    </source>
</evidence>
<keyword evidence="4" id="KW-0175">Coiled coil</keyword>
<dbReference type="Gene3D" id="6.10.340.10">
    <property type="match status" value="1"/>
</dbReference>
<dbReference type="GO" id="GO:0007165">
    <property type="term" value="P:signal transduction"/>
    <property type="evidence" value="ECO:0007669"/>
    <property type="project" value="UniProtKB-KW"/>
</dbReference>
<evidence type="ECO:0000256" key="1">
    <source>
        <dbReference type="ARBA" id="ARBA00023224"/>
    </source>
</evidence>
<dbReference type="Gene3D" id="1.10.287.950">
    <property type="entry name" value="Methyl-accepting chemotaxis protein"/>
    <property type="match status" value="1"/>
</dbReference>